<dbReference type="Proteomes" id="UP000071859">
    <property type="component" value="Unassembled WGS sequence"/>
</dbReference>
<dbReference type="GO" id="GO:0008812">
    <property type="term" value="F:choline dehydrogenase activity"/>
    <property type="evidence" value="ECO:0007669"/>
    <property type="project" value="UniProtKB-UniRule"/>
</dbReference>
<dbReference type="AlphaFoldDB" id="A0A158BN58"/>
<feature type="active site" description="Proton acceptor" evidence="6">
    <location>
        <position position="474"/>
    </location>
</feature>
<comment type="pathway">
    <text evidence="6 8">Amine and polyamine biosynthesis; betaine biosynthesis via choline pathway; betaine aldehyde from choline (cytochrome c reductase route): step 1/1.</text>
</comment>
<dbReference type="EC" id="1.2.1.8" evidence="6"/>
<evidence type="ECO:0000256" key="5">
    <source>
        <dbReference type="ARBA" id="ARBA00023002"/>
    </source>
</evidence>
<dbReference type="NCBIfam" id="NF002550">
    <property type="entry name" value="PRK02106.1"/>
    <property type="match status" value="1"/>
</dbReference>
<comment type="catalytic activity">
    <reaction evidence="6">
        <text>betaine aldehyde + NAD(+) + H2O = glycine betaine + NADH + 2 H(+)</text>
        <dbReference type="Rhea" id="RHEA:15305"/>
        <dbReference type="ChEBI" id="CHEBI:15377"/>
        <dbReference type="ChEBI" id="CHEBI:15378"/>
        <dbReference type="ChEBI" id="CHEBI:15710"/>
        <dbReference type="ChEBI" id="CHEBI:17750"/>
        <dbReference type="ChEBI" id="CHEBI:57540"/>
        <dbReference type="ChEBI" id="CHEBI:57945"/>
        <dbReference type="EC" id="1.2.1.8"/>
    </reaction>
</comment>
<dbReference type="PANTHER" id="PTHR11552">
    <property type="entry name" value="GLUCOSE-METHANOL-CHOLINE GMC OXIDOREDUCTASE"/>
    <property type="match status" value="1"/>
</dbReference>
<dbReference type="InterPro" id="IPR011533">
    <property type="entry name" value="BetA"/>
</dbReference>
<feature type="domain" description="Glucose-methanol-choline oxidoreductase N-terminal" evidence="10">
    <location>
        <begin position="260"/>
        <end position="274"/>
    </location>
</feature>
<dbReference type="SUPFAM" id="SSF51905">
    <property type="entry name" value="FAD/NAD(P)-binding domain"/>
    <property type="match status" value="1"/>
</dbReference>
<evidence type="ECO:0000313" key="11">
    <source>
        <dbReference type="EMBL" id="SAK71504.1"/>
    </source>
</evidence>
<comment type="function">
    <text evidence="6">Involved in the biosynthesis of the osmoprotectant glycine betaine. Catalyzes the oxidation of choline to betaine aldehyde and betaine aldehyde to glycine betaine at the same rate.</text>
</comment>
<dbReference type="PIRSF" id="PIRSF000137">
    <property type="entry name" value="Alcohol_oxidase"/>
    <property type="match status" value="1"/>
</dbReference>
<dbReference type="OrthoDB" id="9785276at2"/>
<evidence type="ECO:0000256" key="8">
    <source>
        <dbReference type="RuleBase" id="RU003969"/>
    </source>
</evidence>
<evidence type="ECO:0000256" key="3">
    <source>
        <dbReference type="ARBA" id="ARBA00022630"/>
    </source>
</evidence>
<dbReference type="RefSeq" id="WP_062605213.1">
    <property type="nucleotide sequence ID" value="NZ_FCOX02000012.1"/>
</dbReference>
<keyword evidence="6" id="KW-0520">NAD</keyword>
<dbReference type="InterPro" id="IPR036188">
    <property type="entry name" value="FAD/NAD-bd_sf"/>
</dbReference>
<dbReference type="PROSITE" id="PS00623">
    <property type="entry name" value="GMC_OXRED_1"/>
    <property type="match status" value="1"/>
</dbReference>
<dbReference type="PROSITE" id="PS00624">
    <property type="entry name" value="GMC_OXRED_2"/>
    <property type="match status" value="1"/>
</dbReference>
<dbReference type="EMBL" id="FCOX02000012">
    <property type="protein sequence ID" value="SAK71504.1"/>
    <property type="molecule type" value="Genomic_DNA"/>
</dbReference>
<proteinExistence type="inferred from homology"/>
<sequence>MSANEYDYIIVGAGSAGNVLASRLTEDEDITVLLLEAGGPDYRFDFRTQMPAALAFPLQGRRYNWAYETEPEPHMNNRRMECGRGKGLGGSSLINGMCYIRGNALDYDNWASMQGLDNWSYRDCLPYFRKAETRDIGANAYHGGDGPVHVTTSKPGNNPLFAAMVEAGVQAGYPRTEDLNGYQQEGFGPMDRTVTAKGRRASTARGYLDRAKHRGNLTIVTHATTDRVLFSGKRAIGVAYLHGGQRVIAHVRREVLVCSGAIASPQLLQRSGVGRPDWLKALEIPVVHDLPGVGENLQDHLEMYMQYECKEPVSLYPALQWWNQPAIGLEWMLNGTGIGASNQFEAGGFIRTRDDDLWPNIQYHFLPVAINYNGSNPIRMHGFQAHVGSMRSPSRGRVKLKSRDPNAHPSILFNYMADPLDWREFRDAIRITREIMRQPALERYRGRELHPSDDLTSDAELDAFVRAKAETAFHPSCSCKMGYDDMAVVDGEGRVHGMEGLRVVDASIMPQITTGNLNAPTIMLAEKIADRIRGREALGRVDTPYFVAGGKRARESAWKLGESLQTVRKEVLNLR</sequence>
<evidence type="ECO:0000256" key="2">
    <source>
        <dbReference type="ARBA" id="ARBA00010790"/>
    </source>
</evidence>
<evidence type="ECO:0000256" key="1">
    <source>
        <dbReference type="ARBA" id="ARBA00001974"/>
    </source>
</evidence>
<comment type="catalytic activity">
    <reaction evidence="6 8">
        <text>choline + A = betaine aldehyde + AH2</text>
        <dbReference type="Rhea" id="RHEA:17433"/>
        <dbReference type="ChEBI" id="CHEBI:13193"/>
        <dbReference type="ChEBI" id="CHEBI:15354"/>
        <dbReference type="ChEBI" id="CHEBI:15710"/>
        <dbReference type="ChEBI" id="CHEBI:17499"/>
        <dbReference type="EC" id="1.1.99.1"/>
    </reaction>
</comment>
<dbReference type="UniPathway" id="UPA00529">
    <property type="reaction ID" value="UER00385"/>
</dbReference>
<dbReference type="NCBIfam" id="TIGR01810">
    <property type="entry name" value="betA"/>
    <property type="match status" value="1"/>
</dbReference>
<keyword evidence="4 6" id="KW-0274">FAD</keyword>
<reference evidence="11" key="1">
    <citation type="submission" date="2016-01" db="EMBL/GenBank/DDBJ databases">
        <authorList>
            <person name="Peeters C."/>
        </authorList>
    </citation>
    <scope>NUCLEOTIDE SEQUENCE</scope>
    <source>
        <strain evidence="11">LMG 29321</strain>
    </source>
</reference>
<dbReference type="SUPFAM" id="SSF54373">
    <property type="entry name" value="FAD-linked reductases, C-terminal domain"/>
    <property type="match status" value="1"/>
</dbReference>
<dbReference type="InterPro" id="IPR012132">
    <property type="entry name" value="GMC_OxRdtase"/>
</dbReference>
<dbReference type="GO" id="GO:0016020">
    <property type="term" value="C:membrane"/>
    <property type="evidence" value="ECO:0007669"/>
    <property type="project" value="TreeGrafter"/>
</dbReference>
<evidence type="ECO:0000259" key="9">
    <source>
        <dbReference type="PROSITE" id="PS00623"/>
    </source>
</evidence>
<comment type="cofactor">
    <cofactor evidence="1 6">
        <name>FAD</name>
        <dbReference type="ChEBI" id="CHEBI:57692"/>
    </cofactor>
</comment>
<dbReference type="EC" id="1.1.99.1" evidence="6"/>
<dbReference type="PANTHER" id="PTHR11552:SF147">
    <property type="entry name" value="CHOLINE DEHYDROGENASE, MITOCHONDRIAL"/>
    <property type="match status" value="1"/>
</dbReference>
<accession>A0A158BN58</accession>
<gene>
    <name evidence="6" type="primary">betA</name>
    <name evidence="11" type="ORF">AWB78_02894</name>
</gene>
<feature type="domain" description="Glucose-methanol-choline oxidoreductase N-terminal" evidence="9">
    <location>
        <begin position="85"/>
        <end position="108"/>
    </location>
</feature>
<dbReference type="Pfam" id="PF00732">
    <property type="entry name" value="GMC_oxred_N"/>
    <property type="match status" value="1"/>
</dbReference>
<dbReference type="Pfam" id="PF05199">
    <property type="entry name" value="GMC_oxred_C"/>
    <property type="match status" value="1"/>
</dbReference>
<name>A0A158BN58_9BURK</name>
<evidence type="ECO:0000256" key="4">
    <source>
        <dbReference type="ARBA" id="ARBA00022827"/>
    </source>
</evidence>
<dbReference type="GO" id="GO:0019285">
    <property type="term" value="P:glycine betaine biosynthetic process from choline"/>
    <property type="evidence" value="ECO:0007669"/>
    <property type="project" value="UniProtKB-UniRule"/>
</dbReference>
<dbReference type="InterPro" id="IPR000172">
    <property type="entry name" value="GMC_OxRdtase_N"/>
</dbReference>
<feature type="binding site" evidence="6">
    <location>
        <begin position="7"/>
        <end position="36"/>
    </location>
    <ligand>
        <name>FAD</name>
        <dbReference type="ChEBI" id="CHEBI:57692"/>
    </ligand>
</feature>
<evidence type="ECO:0000256" key="6">
    <source>
        <dbReference type="HAMAP-Rule" id="MF_00750"/>
    </source>
</evidence>
<evidence type="ECO:0000259" key="10">
    <source>
        <dbReference type="PROSITE" id="PS00624"/>
    </source>
</evidence>
<comment type="caution">
    <text evidence="11">The sequence shown here is derived from an EMBL/GenBank/DDBJ whole genome shotgun (WGS) entry which is preliminary data.</text>
</comment>
<evidence type="ECO:0000313" key="12">
    <source>
        <dbReference type="Proteomes" id="UP000071859"/>
    </source>
</evidence>
<dbReference type="Gene3D" id="3.50.50.60">
    <property type="entry name" value="FAD/NAD(P)-binding domain"/>
    <property type="match status" value="1"/>
</dbReference>
<keyword evidence="12" id="KW-1185">Reference proteome</keyword>
<dbReference type="HAMAP" id="MF_00750">
    <property type="entry name" value="Choline_dehydrogen"/>
    <property type="match status" value="1"/>
</dbReference>
<organism evidence="11 12">
    <name type="scientific">Caballeronia calidae</name>
    <dbReference type="NCBI Taxonomy" id="1777139"/>
    <lineage>
        <taxon>Bacteria</taxon>
        <taxon>Pseudomonadati</taxon>
        <taxon>Pseudomonadota</taxon>
        <taxon>Betaproteobacteria</taxon>
        <taxon>Burkholderiales</taxon>
        <taxon>Burkholderiaceae</taxon>
        <taxon>Caballeronia</taxon>
    </lineage>
</organism>
<dbReference type="GO" id="GO:0050660">
    <property type="term" value="F:flavin adenine dinucleotide binding"/>
    <property type="evidence" value="ECO:0007669"/>
    <property type="project" value="InterPro"/>
</dbReference>
<keyword evidence="5 6" id="KW-0560">Oxidoreductase</keyword>
<dbReference type="InterPro" id="IPR007867">
    <property type="entry name" value="GMC_OxRtase_C"/>
</dbReference>
<keyword evidence="3 6" id="KW-0285">Flavoprotein</keyword>
<evidence type="ECO:0000256" key="7">
    <source>
        <dbReference type="RuleBase" id="RU003968"/>
    </source>
</evidence>
<protein>
    <recommendedName>
        <fullName evidence="6">Oxygen-dependent choline dehydrogenase</fullName>
        <shortName evidence="6">CDH</shortName>
        <shortName evidence="6">CHD</shortName>
        <ecNumber evidence="6">1.1.99.1</ecNumber>
    </recommendedName>
    <alternativeName>
        <fullName evidence="6">Betaine aldehyde dehydrogenase</fullName>
        <shortName evidence="6">BADH</shortName>
        <ecNumber evidence="6">1.2.1.8</ecNumber>
    </alternativeName>
</protein>
<dbReference type="Gene3D" id="3.30.560.10">
    <property type="entry name" value="Glucose Oxidase, domain 3"/>
    <property type="match status" value="1"/>
</dbReference>
<dbReference type="GO" id="GO:0008802">
    <property type="term" value="F:betaine-aldehyde dehydrogenase (NAD+) activity"/>
    <property type="evidence" value="ECO:0007669"/>
    <property type="project" value="UniProtKB-EC"/>
</dbReference>
<comment type="similarity">
    <text evidence="2 6 7">Belongs to the GMC oxidoreductase family.</text>
</comment>